<comment type="caution">
    <text evidence="1">The sequence shown here is derived from an EMBL/GenBank/DDBJ whole genome shotgun (WGS) entry which is preliminary data.</text>
</comment>
<dbReference type="OrthoDB" id="515521at2"/>
<dbReference type="EMBL" id="NTFS01000341">
    <property type="protein sequence ID" value="PAX51748.1"/>
    <property type="molecule type" value="Genomic_DNA"/>
</dbReference>
<accession>A0A2A2TDM2</accession>
<dbReference type="AlphaFoldDB" id="A0A2A2TDM2"/>
<protein>
    <submittedName>
        <fullName evidence="1">Uncharacterized protein</fullName>
    </submittedName>
</protein>
<organism evidence="1 2">
    <name type="scientific">Brunnivagina elsteri CCALA 953</name>
    <dbReference type="NCBI Taxonomy" id="987040"/>
    <lineage>
        <taxon>Bacteria</taxon>
        <taxon>Bacillati</taxon>
        <taxon>Cyanobacteriota</taxon>
        <taxon>Cyanophyceae</taxon>
        <taxon>Nostocales</taxon>
        <taxon>Calotrichaceae</taxon>
        <taxon>Brunnivagina</taxon>
    </lineage>
</organism>
<reference evidence="1 2" key="1">
    <citation type="submission" date="2017-08" db="EMBL/GenBank/DDBJ databases">
        <title>Draft genome sequence of filamentous cyanobacterium Calothrix elsteri CCALA 953.</title>
        <authorList>
            <person name="Gagunashvili A.N."/>
            <person name="Elster J."/>
            <person name="Andresson O.S."/>
        </authorList>
    </citation>
    <scope>NUCLEOTIDE SEQUENCE [LARGE SCALE GENOMIC DNA]</scope>
    <source>
        <strain evidence="1 2">CCALA 953</strain>
    </source>
</reference>
<sequence length="65" mass="7312">MLAIITDNQILLPGQVCQSCLLADASGKPRWREGQLSCGRTISKITEEQPEQFQCMMGFRIVKIE</sequence>
<gene>
    <name evidence="1" type="ORF">CK510_23110</name>
</gene>
<proteinExistence type="predicted"/>
<dbReference type="Proteomes" id="UP000218238">
    <property type="component" value="Unassembled WGS sequence"/>
</dbReference>
<evidence type="ECO:0000313" key="1">
    <source>
        <dbReference type="EMBL" id="PAX51748.1"/>
    </source>
</evidence>
<keyword evidence="2" id="KW-1185">Reference proteome</keyword>
<evidence type="ECO:0000313" key="2">
    <source>
        <dbReference type="Proteomes" id="UP000218238"/>
    </source>
</evidence>
<dbReference type="RefSeq" id="WP_095723919.1">
    <property type="nucleotide sequence ID" value="NZ_NTFS01000341.1"/>
</dbReference>
<name>A0A2A2TDM2_9CYAN</name>